<dbReference type="Proteomes" id="UP000479691">
    <property type="component" value="Unassembled WGS sequence"/>
</dbReference>
<evidence type="ECO:0000256" key="1">
    <source>
        <dbReference type="SAM" id="MobiDB-lite"/>
    </source>
</evidence>
<comment type="caution">
    <text evidence="2">The sequence shown here is derived from an EMBL/GenBank/DDBJ whole genome shotgun (WGS) entry which is preliminary data.</text>
</comment>
<feature type="region of interest" description="Disordered" evidence="1">
    <location>
        <begin position="20"/>
        <end position="45"/>
    </location>
</feature>
<name>A0A7C8PDP1_ORBOL</name>
<proteinExistence type="predicted"/>
<sequence length="74" mass="8466">MVIEDTVFVQTVEAGWIPEPLPSPPPIYTKPQPPDLPTNTSPEPEERTIEEWAQRFFSWVNKIIGLETEKTKTS</sequence>
<organism evidence="2 3">
    <name type="scientific">Orbilia oligospora</name>
    <name type="common">Nematode-trapping fungus</name>
    <name type="synonym">Arthrobotrys oligospora</name>
    <dbReference type="NCBI Taxonomy" id="2813651"/>
    <lineage>
        <taxon>Eukaryota</taxon>
        <taxon>Fungi</taxon>
        <taxon>Dikarya</taxon>
        <taxon>Ascomycota</taxon>
        <taxon>Pezizomycotina</taxon>
        <taxon>Orbiliomycetes</taxon>
        <taxon>Orbiliales</taxon>
        <taxon>Orbiliaceae</taxon>
        <taxon>Orbilia</taxon>
    </lineage>
</organism>
<feature type="compositionally biased region" description="Pro residues" evidence="1">
    <location>
        <begin position="20"/>
        <end position="36"/>
    </location>
</feature>
<dbReference type="AlphaFoldDB" id="A0A7C8PDP1"/>
<reference evidence="2 3" key="1">
    <citation type="submission" date="2019-06" db="EMBL/GenBank/DDBJ databases">
        <authorList>
            <person name="Palmer J.M."/>
        </authorList>
    </citation>
    <scope>NUCLEOTIDE SEQUENCE [LARGE SCALE GENOMIC DNA]</scope>
    <source>
        <strain evidence="2 3">TWF788</strain>
    </source>
</reference>
<evidence type="ECO:0000313" key="2">
    <source>
        <dbReference type="EMBL" id="KAF3162857.1"/>
    </source>
</evidence>
<protein>
    <submittedName>
        <fullName evidence="2">Uncharacterized protein</fullName>
    </submittedName>
</protein>
<gene>
    <name evidence="2" type="ORF">TWF788_001737</name>
</gene>
<evidence type="ECO:0000313" key="3">
    <source>
        <dbReference type="Proteomes" id="UP000479691"/>
    </source>
</evidence>
<accession>A0A7C8PDP1</accession>
<dbReference type="EMBL" id="JAABOE010000127">
    <property type="protein sequence ID" value="KAF3162857.1"/>
    <property type="molecule type" value="Genomic_DNA"/>
</dbReference>